<dbReference type="AlphaFoldDB" id="A0AAE4GCH2"/>
<evidence type="ECO:0000256" key="1">
    <source>
        <dbReference type="SAM" id="MobiDB-lite"/>
    </source>
</evidence>
<reference evidence="2" key="1">
    <citation type="submission" date="2023-02" db="EMBL/GenBank/DDBJ databases">
        <title>Description of Herbaspirillum huttiense subsp. nephrolepsisexaltata and Herbaspirillum huttiense subsp. lycopersicon.</title>
        <authorList>
            <person name="Poudel M."/>
            <person name="Sharma A."/>
            <person name="Goss E."/>
            <person name="Tapia J.H."/>
            <person name="Harmon C.M."/>
            <person name="Jones J.B."/>
        </authorList>
    </citation>
    <scope>NUCLEOTIDE SEQUENCE</scope>
    <source>
        <strain evidence="2">NC40101</strain>
    </source>
</reference>
<gene>
    <name evidence="2" type="ORF">RJN63_20845</name>
</gene>
<comment type="caution">
    <text evidence="2">The sequence shown here is derived from an EMBL/GenBank/DDBJ whole genome shotgun (WGS) entry which is preliminary data.</text>
</comment>
<feature type="region of interest" description="Disordered" evidence="1">
    <location>
        <begin position="31"/>
        <end position="57"/>
    </location>
</feature>
<dbReference type="EMBL" id="JAVRAA010000012">
    <property type="protein sequence ID" value="MDT0339297.1"/>
    <property type="molecule type" value="Genomic_DNA"/>
</dbReference>
<name>A0AAE4GCH2_9BURK</name>
<accession>A0AAE4GCH2</accession>
<protein>
    <submittedName>
        <fullName evidence="2">Uncharacterized protein</fullName>
    </submittedName>
</protein>
<sequence length="57" mass="6171">MDIHIFWEQACGKALGKRIKSLIAKGIHHQGSGWAIGGQSAGNSGRRGKEKAMSRPR</sequence>
<evidence type="ECO:0000313" key="2">
    <source>
        <dbReference type="EMBL" id="MDT0339297.1"/>
    </source>
</evidence>
<proteinExistence type="predicted"/>
<dbReference type="RefSeq" id="WP_310835994.1">
    <property type="nucleotide sequence ID" value="NZ_JAVLSM010000002.1"/>
</dbReference>
<organism evidence="2">
    <name type="scientific">Herbaspirillum huttiense subsp. nephrolepidis</name>
    <dbReference type="NCBI Taxonomy" id="3075126"/>
    <lineage>
        <taxon>Bacteria</taxon>
        <taxon>Pseudomonadati</taxon>
        <taxon>Pseudomonadota</taxon>
        <taxon>Betaproteobacteria</taxon>
        <taxon>Burkholderiales</taxon>
        <taxon>Oxalobacteraceae</taxon>
        <taxon>Herbaspirillum</taxon>
    </lineage>
</organism>